<organism evidence="2 3">
    <name type="scientific">Streptococcus moroccensis</name>
    <dbReference type="NCBI Taxonomy" id="1451356"/>
    <lineage>
        <taxon>Bacteria</taxon>
        <taxon>Bacillati</taxon>
        <taxon>Bacillota</taxon>
        <taxon>Bacilli</taxon>
        <taxon>Lactobacillales</taxon>
        <taxon>Streptococcaceae</taxon>
        <taxon>Streptococcus</taxon>
    </lineage>
</organism>
<keyword evidence="3" id="KW-1185">Reference proteome</keyword>
<feature type="transmembrane region" description="Helical" evidence="1">
    <location>
        <begin position="89"/>
        <end position="109"/>
    </location>
</feature>
<proteinExistence type="predicted"/>
<sequence>MSILLTLLGSGLLPFLILIVMGSLIRKWQVKGGFLALLVIIGPVWYLNHGQISPWIAQYGPHQIDMGLATGVGILTYHLLTGARWKKTLFNLSAALIGGFLAGILLALIS</sequence>
<protein>
    <submittedName>
        <fullName evidence="2">Uncharacterized protein</fullName>
    </submittedName>
</protein>
<reference evidence="2 3" key="1">
    <citation type="submission" date="2023-07" db="EMBL/GenBank/DDBJ databases">
        <title>Genomic Encyclopedia of Type Strains, Phase IV (KMG-IV): sequencing the most valuable type-strain genomes for metagenomic binning, comparative biology and taxonomic classification.</title>
        <authorList>
            <person name="Goeker M."/>
        </authorList>
    </citation>
    <scope>NUCLEOTIDE SEQUENCE [LARGE SCALE GENOMIC DNA]</scope>
    <source>
        <strain evidence="2 3">DSM 105143</strain>
    </source>
</reference>
<dbReference type="Pfam" id="PF21846">
    <property type="entry name" value="DUF6905"/>
    <property type="match status" value="1"/>
</dbReference>
<dbReference type="RefSeq" id="WP_386702948.1">
    <property type="nucleotide sequence ID" value="NZ_JBHSTD010000029.1"/>
</dbReference>
<dbReference type="InterPro" id="IPR054200">
    <property type="entry name" value="DUF6905"/>
</dbReference>
<evidence type="ECO:0000256" key="1">
    <source>
        <dbReference type="SAM" id="Phobius"/>
    </source>
</evidence>
<feature type="transmembrane region" description="Helical" evidence="1">
    <location>
        <begin position="32"/>
        <end position="48"/>
    </location>
</feature>
<name>A0ABT9YST9_9STRE</name>
<feature type="transmembrane region" description="Helical" evidence="1">
    <location>
        <begin position="6"/>
        <end position="25"/>
    </location>
</feature>
<dbReference type="Proteomes" id="UP001223079">
    <property type="component" value="Unassembled WGS sequence"/>
</dbReference>
<gene>
    <name evidence="2" type="ORF">J2S23_001641</name>
</gene>
<keyword evidence="1" id="KW-0472">Membrane</keyword>
<dbReference type="EMBL" id="JAUSTM010000016">
    <property type="protein sequence ID" value="MDQ0223066.1"/>
    <property type="molecule type" value="Genomic_DNA"/>
</dbReference>
<evidence type="ECO:0000313" key="2">
    <source>
        <dbReference type="EMBL" id="MDQ0223066.1"/>
    </source>
</evidence>
<keyword evidence="1" id="KW-1133">Transmembrane helix</keyword>
<keyword evidence="1" id="KW-0812">Transmembrane</keyword>
<accession>A0ABT9YST9</accession>
<evidence type="ECO:0000313" key="3">
    <source>
        <dbReference type="Proteomes" id="UP001223079"/>
    </source>
</evidence>
<comment type="caution">
    <text evidence="2">The sequence shown here is derived from an EMBL/GenBank/DDBJ whole genome shotgun (WGS) entry which is preliminary data.</text>
</comment>
<feature type="transmembrane region" description="Helical" evidence="1">
    <location>
        <begin position="60"/>
        <end position="80"/>
    </location>
</feature>